<evidence type="ECO:0000313" key="3">
    <source>
        <dbReference type="Proteomes" id="UP001180825"/>
    </source>
</evidence>
<accession>A0ABU2A691</accession>
<name>A0ABU2A691_9BURK</name>
<gene>
    <name evidence="2" type="ORF">J2X21_001651</name>
</gene>
<sequence>MNKQYTSSRPRLQRRQLGVTLIEALVALMIMGFGMVALVELMGNLRRSGDLGKQRSEAMRLAQAEMATLRAFSVVAKASDAASGVIDYETHIVSAESRSVTPDDSNTTYTLTRAVAPLDAASEPGARTVHVTVTWEDRGGRKGAEAEDTRQSVALSTVIARVEPAFSGAVGFTPPPGGTRQPGGRHPTIPTAAKDLGHNMSAHRPSTLSGMVWVFNNVTGVITGKCTIDPSTPVTSLTAVDVESCKNNTVGYLLSGTVRFSNTTPANPTLPEANAINLDMAIVSSNYLTPDTDTLGRPRKDAAGDYIMKELTATAPSHECFDNAPTSPLIIQQFVNYDCIVYPTDTSPRIWSGKLTVVPVGFSIGMLATEYRVCRYTADYNGNRSPYVSATVAYDNFEHPEVYVGVTGSLARQNFLVVKGTSTCPTAPAVEPARGIFVDFSTKQLQPSP</sequence>
<dbReference type="InterPro" id="IPR012902">
    <property type="entry name" value="N_methyl_site"/>
</dbReference>
<proteinExistence type="predicted"/>
<keyword evidence="1" id="KW-1133">Transmembrane helix</keyword>
<dbReference type="RefSeq" id="WP_310327123.1">
    <property type="nucleotide sequence ID" value="NZ_JAVDXV010000002.1"/>
</dbReference>
<organism evidence="2 3">
    <name type="scientific">Roseateles asaccharophilus</name>
    <dbReference type="NCBI Taxonomy" id="582607"/>
    <lineage>
        <taxon>Bacteria</taxon>
        <taxon>Pseudomonadati</taxon>
        <taxon>Pseudomonadota</taxon>
        <taxon>Betaproteobacteria</taxon>
        <taxon>Burkholderiales</taxon>
        <taxon>Sphaerotilaceae</taxon>
        <taxon>Roseateles</taxon>
    </lineage>
</organism>
<dbReference type="EMBL" id="JAVDXV010000002">
    <property type="protein sequence ID" value="MDR7332525.1"/>
    <property type="molecule type" value="Genomic_DNA"/>
</dbReference>
<keyword evidence="1" id="KW-0812">Transmembrane</keyword>
<reference evidence="2 3" key="1">
    <citation type="submission" date="2023-07" db="EMBL/GenBank/DDBJ databases">
        <title>Sorghum-associated microbial communities from plants grown in Nebraska, USA.</title>
        <authorList>
            <person name="Schachtman D."/>
        </authorList>
    </citation>
    <scope>NUCLEOTIDE SEQUENCE [LARGE SCALE GENOMIC DNA]</scope>
    <source>
        <strain evidence="2 3">BE316</strain>
    </source>
</reference>
<evidence type="ECO:0000256" key="1">
    <source>
        <dbReference type="SAM" id="Phobius"/>
    </source>
</evidence>
<dbReference type="Proteomes" id="UP001180825">
    <property type="component" value="Unassembled WGS sequence"/>
</dbReference>
<protein>
    <submittedName>
        <fullName evidence="2">Tfp pilus assembly protein PilV</fullName>
    </submittedName>
</protein>
<keyword evidence="3" id="KW-1185">Reference proteome</keyword>
<evidence type="ECO:0000313" key="2">
    <source>
        <dbReference type="EMBL" id="MDR7332525.1"/>
    </source>
</evidence>
<feature type="transmembrane region" description="Helical" evidence="1">
    <location>
        <begin position="21"/>
        <end position="39"/>
    </location>
</feature>
<keyword evidence="1" id="KW-0472">Membrane</keyword>
<comment type="caution">
    <text evidence="2">The sequence shown here is derived from an EMBL/GenBank/DDBJ whole genome shotgun (WGS) entry which is preliminary data.</text>
</comment>
<dbReference type="Pfam" id="PF07963">
    <property type="entry name" value="N_methyl"/>
    <property type="match status" value="1"/>
</dbReference>